<dbReference type="PANTHER" id="PTHR22847">
    <property type="entry name" value="WD40 REPEAT PROTEIN"/>
    <property type="match status" value="1"/>
</dbReference>
<name>A0A0D0ART6_9AGAM</name>
<evidence type="ECO:0000256" key="1">
    <source>
        <dbReference type="ARBA" id="ARBA00022574"/>
    </source>
</evidence>
<gene>
    <name evidence="4" type="ORF">CY34DRAFT_17537</name>
</gene>
<dbReference type="EMBL" id="KN835715">
    <property type="protein sequence ID" value="KIK34703.1"/>
    <property type="molecule type" value="Genomic_DNA"/>
</dbReference>
<dbReference type="OrthoDB" id="2690379at2759"/>
<dbReference type="PROSITE" id="PS50294">
    <property type="entry name" value="WD_REPEATS_REGION"/>
    <property type="match status" value="1"/>
</dbReference>
<reference evidence="4 5" key="1">
    <citation type="submission" date="2014-04" db="EMBL/GenBank/DDBJ databases">
        <authorList>
            <consortium name="DOE Joint Genome Institute"/>
            <person name="Kuo A."/>
            <person name="Ruytinx J."/>
            <person name="Rineau F."/>
            <person name="Colpaert J."/>
            <person name="Kohler A."/>
            <person name="Nagy L.G."/>
            <person name="Floudas D."/>
            <person name="Copeland A."/>
            <person name="Barry K.W."/>
            <person name="Cichocki N."/>
            <person name="Veneault-Fourrey C."/>
            <person name="LaButti K."/>
            <person name="Lindquist E.A."/>
            <person name="Lipzen A."/>
            <person name="Lundell T."/>
            <person name="Morin E."/>
            <person name="Murat C."/>
            <person name="Sun H."/>
            <person name="Tunlid A."/>
            <person name="Henrissat B."/>
            <person name="Grigoriev I.V."/>
            <person name="Hibbett D.S."/>
            <person name="Martin F."/>
            <person name="Nordberg H.P."/>
            <person name="Cantor M.N."/>
            <person name="Hua S.X."/>
        </authorList>
    </citation>
    <scope>NUCLEOTIDE SEQUENCE [LARGE SCALE GENOMIC DNA]</scope>
    <source>
        <strain evidence="4 5">UH-Slu-Lm8-n1</strain>
    </source>
</reference>
<sequence length="165" mass="18248">MWALQGVYLLSGGGRRDATIQLWDASMWIEFYEALRGHTDQINAISVNESSAIITSASCDSSVRLWPFPIPSNVLKVSSGAYCVAFSVNGQYIFSGGDDRKISQWLLPSMGLASVKSEVEVVILTMSAAARTACMTGNLSTAVEINKRNHDRFWLLRLLWEPLFP</sequence>
<keyword evidence="5" id="KW-1185">Reference proteome</keyword>
<dbReference type="Gene3D" id="2.130.10.10">
    <property type="entry name" value="YVTN repeat-like/Quinoprotein amine dehydrogenase"/>
    <property type="match status" value="1"/>
</dbReference>
<evidence type="ECO:0000313" key="5">
    <source>
        <dbReference type="Proteomes" id="UP000054485"/>
    </source>
</evidence>
<dbReference type="PANTHER" id="PTHR22847:SF637">
    <property type="entry name" value="WD REPEAT DOMAIN 5B"/>
    <property type="match status" value="1"/>
</dbReference>
<dbReference type="STRING" id="930992.A0A0D0ART6"/>
<proteinExistence type="predicted"/>
<organism evidence="4 5">
    <name type="scientific">Suillus luteus UH-Slu-Lm8-n1</name>
    <dbReference type="NCBI Taxonomy" id="930992"/>
    <lineage>
        <taxon>Eukaryota</taxon>
        <taxon>Fungi</taxon>
        <taxon>Dikarya</taxon>
        <taxon>Basidiomycota</taxon>
        <taxon>Agaricomycotina</taxon>
        <taxon>Agaricomycetes</taxon>
        <taxon>Agaricomycetidae</taxon>
        <taxon>Boletales</taxon>
        <taxon>Suillineae</taxon>
        <taxon>Suillaceae</taxon>
        <taxon>Suillus</taxon>
    </lineage>
</organism>
<dbReference type="Pfam" id="PF00400">
    <property type="entry name" value="WD40"/>
    <property type="match status" value="2"/>
</dbReference>
<dbReference type="InterPro" id="IPR015943">
    <property type="entry name" value="WD40/YVTN_repeat-like_dom_sf"/>
</dbReference>
<evidence type="ECO:0000256" key="2">
    <source>
        <dbReference type="ARBA" id="ARBA00022737"/>
    </source>
</evidence>
<dbReference type="InterPro" id="IPR036322">
    <property type="entry name" value="WD40_repeat_dom_sf"/>
</dbReference>
<feature type="repeat" description="WD" evidence="3">
    <location>
        <begin position="35"/>
        <end position="66"/>
    </location>
</feature>
<dbReference type="HOGENOM" id="CLU_1611901_0_0_1"/>
<accession>A0A0D0ART6</accession>
<protein>
    <submittedName>
        <fullName evidence="4">Uncharacterized protein</fullName>
    </submittedName>
</protein>
<dbReference type="InterPro" id="IPR001680">
    <property type="entry name" value="WD40_rpt"/>
</dbReference>
<dbReference type="InParanoid" id="A0A0D0ART6"/>
<dbReference type="SUPFAM" id="SSF50978">
    <property type="entry name" value="WD40 repeat-like"/>
    <property type="match status" value="1"/>
</dbReference>
<keyword evidence="1 3" id="KW-0853">WD repeat</keyword>
<dbReference type="AlphaFoldDB" id="A0A0D0ART6"/>
<keyword evidence="2" id="KW-0677">Repeat</keyword>
<evidence type="ECO:0000256" key="3">
    <source>
        <dbReference type="PROSITE-ProRule" id="PRU00221"/>
    </source>
</evidence>
<dbReference type="PROSITE" id="PS50082">
    <property type="entry name" value="WD_REPEATS_2"/>
    <property type="match status" value="1"/>
</dbReference>
<dbReference type="SMART" id="SM00320">
    <property type="entry name" value="WD40"/>
    <property type="match status" value="2"/>
</dbReference>
<reference evidence="5" key="2">
    <citation type="submission" date="2015-01" db="EMBL/GenBank/DDBJ databases">
        <title>Evolutionary Origins and Diversification of the Mycorrhizal Mutualists.</title>
        <authorList>
            <consortium name="DOE Joint Genome Institute"/>
            <consortium name="Mycorrhizal Genomics Consortium"/>
            <person name="Kohler A."/>
            <person name="Kuo A."/>
            <person name="Nagy L.G."/>
            <person name="Floudas D."/>
            <person name="Copeland A."/>
            <person name="Barry K.W."/>
            <person name="Cichocki N."/>
            <person name="Veneault-Fourrey C."/>
            <person name="LaButti K."/>
            <person name="Lindquist E.A."/>
            <person name="Lipzen A."/>
            <person name="Lundell T."/>
            <person name="Morin E."/>
            <person name="Murat C."/>
            <person name="Riley R."/>
            <person name="Ohm R."/>
            <person name="Sun H."/>
            <person name="Tunlid A."/>
            <person name="Henrissat B."/>
            <person name="Grigoriev I.V."/>
            <person name="Hibbett D.S."/>
            <person name="Martin F."/>
        </authorList>
    </citation>
    <scope>NUCLEOTIDE SEQUENCE [LARGE SCALE GENOMIC DNA]</scope>
    <source>
        <strain evidence="5">UH-Slu-Lm8-n1</strain>
    </source>
</reference>
<evidence type="ECO:0000313" key="4">
    <source>
        <dbReference type="EMBL" id="KIK34703.1"/>
    </source>
</evidence>
<dbReference type="GO" id="GO:1990234">
    <property type="term" value="C:transferase complex"/>
    <property type="evidence" value="ECO:0007669"/>
    <property type="project" value="UniProtKB-ARBA"/>
</dbReference>
<dbReference type="Proteomes" id="UP000054485">
    <property type="component" value="Unassembled WGS sequence"/>
</dbReference>